<accession>A0A1H3WN79</accession>
<dbReference type="RefSeq" id="WP_074671418.1">
    <property type="nucleotide sequence ID" value="NZ_FNQG01000004.1"/>
</dbReference>
<sequence>MNDGKPTRQDWLVLLFMIILVPLAGEPKMHPFSGDFANFRVSFGSPVFLLFLIWLSTFPRLFTGAVAGAAVMLFRTGLDVFYGDDILLAFIEHIPNFFYYFIYALFFALPQLSRKSIYEQALGIAFWAIIAEVFASVGELAAMNAIAYQQSETFTIGMLVRLILIAILRCFFILSFFFLFQLYNTEMRLTRKTKEKDRLTMLIAGLYEEVFELKCSLQSGEAVTHDCYNVYVQLKDSAQTPEDEALANEVLRIAGQCHDIKKNQQRIYAGLQELTQNRRVDDYMSPDKIARLMIHTQKKYARSLGKEIHFANHVPAGLPPLHAFMLLSILNNLVANAVEAIPCRGTITLTIVGGTGDGRLKITLENTGSFISPRRLEQVFTPGYTTKFDSTGKASSGVGLTYVKHQTETLGGTIELTSDGKDKVICHLDLPCQKLHKPAAPAPTKTPPNTINKGEPL</sequence>
<dbReference type="PANTHER" id="PTHR43547">
    <property type="entry name" value="TWO-COMPONENT HISTIDINE KINASE"/>
    <property type="match status" value="1"/>
</dbReference>
<keyword evidence="5" id="KW-1133">Transmembrane helix</keyword>
<reference evidence="7 8" key="1">
    <citation type="submission" date="2016-10" db="EMBL/GenBank/DDBJ databases">
        <authorList>
            <person name="de Groot N.N."/>
        </authorList>
    </citation>
    <scope>NUCLEOTIDE SEQUENCE [LARGE SCALE GENOMIC DNA]</scope>
    <source>
        <strain evidence="7 8">DSM 2872</strain>
    </source>
</reference>
<dbReference type="Gene3D" id="3.30.565.10">
    <property type="entry name" value="Histidine kinase-like ATPase, C-terminal domain"/>
    <property type="match status" value="1"/>
</dbReference>
<feature type="transmembrane region" description="Helical" evidence="5">
    <location>
        <begin position="159"/>
        <end position="183"/>
    </location>
</feature>
<keyword evidence="5" id="KW-0472">Membrane</keyword>
<keyword evidence="3" id="KW-0902">Two-component regulatory system</keyword>
<proteinExistence type="predicted"/>
<evidence type="ECO:0000313" key="7">
    <source>
        <dbReference type="EMBL" id="SDZ88637.1"/>
    </source>
</evidence>
<keyword evidence="2 7" id="KW-0808">Transferase</keyword>
<organism evidence="7 8">
    <name type="scientific">Selenomonas ruminantium</name>
    <dbReference type="NCBI Taxonomy" id="971"/>
    <lineage>
        <taxon>Bacteria</taxon>
        <taxon>Bacillati</taxon>
        <taxon>Bacillota</taxon>
        <taxon>Negativicutes</taxon>
        <taxon>Selenomonadales</taxon>
        <taxon>Selenomonadaceae</taxon>
        <taxon>Selenomonas</taxon>
    </lineage>
</organism>
<keyword evidence="1" id="KW-0597">Phosphoprotein</keyword>
<keyword evidence="2 7" id="KW-0418">Kinase</keyword>
<feature type="transmembrane region" description="Helical" evidence="5">
    <location>
        <begin position="86"/>
        <end position="109"/>
    </location>
</feature>
<feature type="region of interest" description="Disordered" evidence="4">
    <location>
        <begin position="436"/>
        <end position="457"/>
    </location>
</feature>
<evidence type="ECO:0000256" key="3">
    <source>
        <dbReference type="ARBA" id="ARBA00023012"/>
    </source>
</evidence>
<dbReference type="SMART" id="SM00387">
    <property type="entry name" value="HATPase_c"/>
    <property type="match status" value="1"/>
</dbReference>
<dbReference type="Proteomes" id="UP000183469">
    <property type="component" value="Unassembled WGS sequence"/>
</dbReference>
<dbReference type="PANTHER" id="PTHR43547:SF10">
    <property type="entry name" value="SENSOR HISTIDINE KINASE DCUS"/>
    <property type="match status" value="1"/>
</dbReference>
<dbReference type="PROSITE" id="PS50109">
    <property type="entry name" value="HIS_KIN"/>
    <property type="match status" value="1"/>
</dbReference>
<protein>
    <submittedName>
        <fullName evidence="7">Two-component system, sensor histidine kinase YcbA</fullName>
    </submittedName>
</protein>
<dbReference type="EMBL" id="FNQG01000004">
    <property type="protein sequence ID" value="SDZ88637.1"/>
    <property type="molecule type" value="Genomic_DNA"/>
</dbReference>
<dbReference type="InterPro" id="IPR003594">
    <property type="entry name" value="HATPase_dom"/>
</dbReference>
<dbReference type="InterPro" id="IPR005467">
    <property type="entry name" value="His_kinase_dom"/>
</dbReference>
<dbReference type="SUPFAM" id="SSF55874">
    <property type="entry name" value="ATPase domain of HSP90 chaperone/DNA topoisomerase II/histidine kinase"/>
    <property type="match status" value="1"/>
</dbReference>
<dbReference type="GO" id="GO:0000155">
    <property type="term" value="F:phosphorelay sensor kinase activity"/>
    <property type="evidence" value="ECO:0007669"/>
    <property type="project" value="TreeGrafter"/>
</dbReference>
<dbReference type="InterPro" id="IPR036890">
    <property type="entry name" value="HATPase_C_sf"/>
</dbReference>
<evidence type="ECO:0000256" key="5">
    <source>
        <dbReference type="SAM" id="Phobius"/>
    </source>
</evidence>
<evidence type="ECO:0000259" key="6">
    <source>
        <dbReference type="PROSITE" id="PS50109"/>
    </source>
</evidence>
<gene>
    <name evidence="7" type="ORF">SAMN05660648_01057</name>
</gene>
<evidence type="ECO:0000256" key="4">
    <source>
        <dbReference type="SAM" id="MobiDB-lite"/>
    </source>
</evidence>
<evidence type="ECO:0000256" key="1">
    <source>
        <dbReference type="ARBA" id="ARBA00022553"/>
    </source>
</evidence>
<dbReference type="OrthoDB" id="1674512at2"/>
<feature type="transmembrane region" description="Helical" evidence="5">
    <location>
        <begin position="121"/>
        <end position="147"/>
    </location>
</feature>
<feature type="transmembrane region" description="Helical" evidence="5">
    <location>
        <begin position="49"/>
        <end position="74"/>
    </location>
</feature>
<name>A0A1H3WN79_SELRU</name>
<dbReference type="AlphaFoldDB" id="A0A1H3WN79"/>
<evidence type="ECO:0000313" key="8">
    <source>
        <dbReference type="Proteomes" id="UP000183469"/>
    </source>
</evidence>
<evidence type="ECO:0000256" key="2">
    <source>
        <dbReference type="ARBA" id="ARBA00022777"/>
    </source>
</evidence>
<dbReference type="Pfam" id="PF02518">
    <property type="entry name" value="HATPase_c"/>
    <property type="match status" value="1"/>
</dbReference>
<feature type="domain" description="Histidine kinase" evidence="6">
    <location>
        <begin position="326"/>
        <end position="434"/>
    </location>
</feature>
<keyword evidence="5" id="KW-0812">Transmembrane</keyword>